<name>A0AAN9BDG4_9CAEN</name>
<dbReference type="SUPFAM" id="SSF56235">
    <property type="entry name" value="N-terminal nucleophile aminohydrolases (Ntn hydrolases)"/>
    <property type="match status" value="1"/>
</dbReference>
<evidence type="ECO:0000256" key="2">
    <source>
        <dbReference type="PIRSR" id="PIRSR600246-1"/>
    </source>
</evidence>
<feature type="region of interest" description="Disordered" evidence="5">
    <location>
        <begin position="209"/>
        <end position="234"/>
    </location>
</feature>
<dbReference type="InterPro" id="IPR000246">
    <property type="entry name" value="Peptidase_T2"/>
</dbReference>
<evidence type="ECO:0000313" key="6">
    <source>
        <dbReference type="EMBL" id="KAK7103437.1"/>
    </source>
</evidence>
<evidence type="ECO:0000256" key="4">
    <source>
        <dbReference type="SAM" id="Coils"/>
    </source>
</evidence>
<reference evidence="6 7" key="1">
    <citation type="submission" date="2024-02" db="EMBL/GenBank/DDBJ databases">
        <title>Chromosome-scale genome assembly of the rough periwinkle Littorina saxatilis.</title>
        <authorList>
            <person name="De Jode A."/>
            <person name="Faria R."/>
            <person name="Formenti G."/>
            <person name="Sims Y."/>
            <person name="Smith T.P."/>
            <person name="Tracey A."/>
            <person name="Wood J.M.D."/>
            <person name="Zagrodzka Z.B."/>
            <person name="Johannesson K."/>
            <person name="Butlin R.K."/>
            <person name="Leder E.H."/>
        </authorList>
    </citation>
    <scope>NUCLEOTIDE SEQUENCE [LARGE SCALE GENOMIC DNA]</scope>
    <source>
        <strain evidence="6">Snail1</strain>
        <tissue evidence="6">Muscle</tissue>
    </source>
</reference>
<dbReference type="EMBL" id="JBAMIC010000008">
    <property type="protein sequence ID" value="KAK7103437.1"/>
    <property type="molecule type" value="Genomic_DNA"/>
</dbReference>
<dbReference type="GO" id="GO:0005737">
    <property type="term" value="C:cytoplasm"/>
    <property type="evidence" value="ECO:0007669"/>
    <property type="project" value="TreeGrafter"/>
</dbReference>
<protein>
    <recommendedName>
        <fullName evidence="8">Threonine aspartase 1</fullName>
    </recommendedName>
</protein>
<evidence type="ECO:0000313" key="7">
    <source>
        <dbReference type="Proteomes" id="UP001374579"/>
    </source>
</evidence>
<accession>A0AAN9BDG4</accession>
<feature type="active site" description="Nucleophile" evidence="2">
    <location>
        <position position="298"/>
    </location>
</feature>
<gene>
    <name evidence="6" type="ORF">V1264_018332</name>
</gene>
<evidence type="ECO:0000256" key="1">
    <source>
        <dbReference type="ARBA" id="ARBA00010872"/>
    </source>
</evidence>
<dbReference type="Gene3D" id="3.60.20.30">
    <property type="entry name" value="(Glycosyl)asparaginase"/>
    <property type="match status" value="1"/>
</dbReference>
<dbReference type="Pfam" id="PF01112">
    <property type="entry name" value="Asparaginase_2"/>
    <property type="match status" value="2"/>
</dbReference>
<proteinExistence type="inferred from homology"/>
<sequence>MTEQIEEKEFRKRLFVAVHAGAGFHSQDKASEYKKLCRKACLKAMSVLSKKESAVKAVTAAVSALEDSELSNAGRGSSLTMTGSVECDACVMEGTTSLFGAVGCLSGVLNPVKVAGRLLEMQQQPSLSLGRIPPSVLAGEGAREWAKQQVFSCDQHSKLVTDKSRRLYLKYKRKVEQAENQKNTKKARYSDKEMLGSQENDITICAQDSDQHSTAAHSTPRDSHTNSGNTPIDKNKHIKILTKYLSPEAETTPRKDVQILDSPKTCTPRKTAPNNDRNKGELELSSAVTADRTLVQDTVGALCVDWEGHVSAAVSSGGIWLKQPGRLGPAAMFGAACWAQDAEKNHPGVAVIASGCGEHLMRTLLAKTCADCMLSAEGTSEGLNVCFQKHFLESRLLKGVESRQAGAVAIRMTSTEQGIPEIDICWGHTTDSMAVGYMSGDSHTPKTVISRLSKGCHPGRSFAMAGDFFSSPDS</sequence>
<comment type="similarity">
    <text evidence="1">Belongs to the Ntn-hydrolase family.</text>
</comment>
<keyword evidence="4" id="KW-0175">Coiled coil</keyword>
<keyword evidence="7" id="KW-1185">Reference proteome</keyword>
<dbReference type="InterPro" id="IPR029055">
    <property type="entry name" value="Ntn_hydrolases_N"/>
</dbReference>
<dbReference type="Proteomes" id="UP001374579">
    <property type="component" value="Unassembled WGS sequence"/>
</dbReference>
<comment type="caution">
    <text evidence="6">The sequence shown here is derived from an EMBL/GenBank/DDBJ whole genome shotgun (WGS) entry which is preliminary data.</text>
</comment>
<dbReference type="GO" id="GO:0051604">
    <property type="term" value="P:protein maturation"/>
    <property type="evidence" value="ECO:0007669"/>
    <property type="project" value="TreeGrafter"/>
</dbReference>
<dbReference type="GO" id="GO:0004298">
    <property type="term" value="F:threonine-type endopeptidase activity"/>
    <property type="evidence" value="ECO:0007669"/>
    <property type="project" value="InterPro"/>
</dbReference>
<evidence type="ECO:0000256" key="3">
    <source>
        <dbReference type="PIRSR" id="PIRSR600246-3"/>
    </source>
</evidence>
<dbReference type="PANTHER" id="PTHR10188:SF8">
    <property type="entry name" value="THREONINE ASPARTASE 1"/>
    <property type="match status" value="1"/>
</dbReference>
<dbReference type="PANTHER" id="PTHR10188">
    <property type="entry name" value="L-ASPARAGINASE"/>
    <property type="match status" value="1"/>
</dbReference>
<dbReference type="AlphaFoldDB" id="A0AAN9BDG4"/>
<evidence type="ECO:0000256" key="5">
    <source>
        <dbReference type="SAM" id="MobiDB-lite"/>
    </source>
</evidence>
<organism evidence="6 7">
    <name type="scientific">Littorina saxatilis</name>
    <dbReference type="NCBI Taxonomy" id="31220"/>
    <lineage>
        <taxon>Eukaryota</taxon>
        <taxon>Metazoa</taxon>
        <taxon>Spiralia</taxon>
        <taxon>Lophotrochozoa</taxon>
        <taxon>Mollusca</taxon>
        <taxon>Gastropoda</taxon>
        <taxon>Caenogastropoda</taxon>
        <taxon>Littorinimorpha</taxon>
        <taxon>Littorinoidea</taxon>
        <taxon>Littorinidae</taxon>
        <taxon>Littorina</taxon>
    </lineage>
</organism>
<evidence type="ECO:0008006" key="8">
    <source>
        <dbReference type="Google" id="ProtNLM"/>
    </source>
</evidence>
<feature type="region of interest" description="Disordered" evidence="5">
    <location>
        <begin position="246"/>
        <end position="281"/>
    </location>
</feature>
<feature type="site" description="Cleavage; by autolysis" evidence="3">
    <location>
        <begin position="297"/>
        <end position="298"/>
    </location>
</feature>
<dbReference type="CDD" id="cd04514">
    <property type="entry name" value="Taspase1_like"/>
    <property type="match status" value="1"/>
</dbReference>
<feature type="coiled-coil region" evidence="4">
    <location>
        <begin position="161"/>
        <end position="195"/>
    </location>
</feature>
<dbReference type="InterPro" id="IPR037464">
    <property type="entry name" value="Taspase1"/>
</dbReference>